<dbReference type="HOGENOM" id="CLU_043916_1_0_2"/>
<name>A0A0E3SRH0_METMT</name>
<dbReference type="SUPFAM" id="SSF103473">
    <property type="entry name" value="MFS general substrate transporter"/>
    <property type="match status" value="1"/>
</dbReference>
<dbReference type="EMBL" id="CP009518">
    <property type="protein sequence ID" value="AKB85546.1"/>
    <property type="molecule type" value="Genomic_DNA"/>
</dbReference>
<dbReference type="AlphaFoldDB" id="A0A0E3SRH0"/>
<organism evidence="4 5">
    <name type="scientific">Methanococcoides methylutens MM1</name>
    <dbReference type="NCBI Taxonomy" id="1434104"/>
    <lineage>
        <taxon>Archaea</taxon>
        <taxon>Methanobacteriati</taxon>
        <taxon>Methanobacteriota</taxon>
        <taxon>Stenosarchaea group</taxon>
        <taxon>Methanomicrobia</taxon>
        <taxon>Methanosarcinales</taxon>
        <taxon>Methanosarcinaceae</taxon>
        <taxon>Methanococcoides</taxon>
    </lineage>
</organism>
<feature type="transmembrane region" description="Helical" evidence="2">
    <location>
        <begin position="6"/>
        <end position="27"/>
    </location>
</feature>
<feature type="transmembrane region" description="Helical" evidence="2">
    <location>
        <begin position="418"/>
        <end position="448"/>
    </location>
</feature>
<feature type="transmembrane region" description="Helical" evidence="2">
    <location>
        <begin position="137"/>
        <end position="154"/>
    </location>
</feature>
<dbReference type="PANTHER" id="PTHR42204">
    <property type="entry name" value="INTEGRAL MEMBRANE PROTEIN"/>
    <property type="match status" value="1"/>
</dbReference>
<proteinExistence type="predicted"/>
<dbReference type="InterPro" id="IPR036259">
    <property type="entry name" value="MFS_trans_sf"/>
</dbReference>
<evidence type="ECO:0000259" key="3">
    <source>
        <dbReference type="Pfam" id="PF01970"/>
    </source>
</evidence>
<feature type="transmembrane region" description="Helical" evidence="2">
    <location>
        <begin position="337"/>
        <end position="359"/>
    </location>
</feature>
<evidence type="ECO:0000313" key="4">
    <source>
        <dbReference type="EMBL" id="AKB85546.1"/>
    </source>
</evidence>
<dbReference type="KEGG" id="mmet:MCMEM_1493"/>
<keyword evidence="2" id="KW-0812">Transmembrane</keyword>
<dbReference type="STRING" id="1434104.MCMEM_1493"/>
<gene>
    <name evidence="4" type="ORF">MCMEM_1493</name>
</gene>
<feature type="region of interest" description="Disordered" evidence="1">
    <location>
        <begin position="289"/>
        <end position="318"/>
    </location>
</feature>
<keyword evidence="2" id="KW-1133">Transmembrane helix</keyword>
<dbReference type="RefSeq" id="WP_048205624.1">
    <property type="nucleotide sequence ID" value="NZ_CP009518.1"/>
</dbReference>
<feature type="transmembrane region" description="Helical" evidence="2">
    <location>
        <begin position="174"/>
        <end position="191"/>
    </location>
</feature>
<dbReference type="Pfam" id="PF01970">
    <property type="entry name" value="TctA"/>
    <property type="match status" value="2"/>
</dbReference>
<keyword evidence="2" id="KW-0472">Membrane</keyword>
<feature type="transmembrane region" description="Helical" evidence="2">
    <location>
        <begin position="104"/>
        <end position="130"/>
    </location>
</feature>
<feature type="domain" description="DUF112" evidence="3">
    <location>
        <begin position="11"/>
        <end position="287"/>
    </location>
</feature>
<evidence type="ECO:0000256" key="1">
    <source>
        <dbReference type="SAM" id="MobiDB-lite"/>
    </source>
</evidence>
<dbReference type="GeneID" id="24894052"/>
<evidence type="ECO:0000313" key="5">
    <source>
        <dbReference type="Proteomes" id="UP000033048"/>
    </source>
</evidence>
<accession>A0A0E3SRH0</accession>
<sequence>MPSDITIPMLLLSVLIGYALGIVSGLIPGIHTNNFALMLVALSPMFMDSGIPPAYIAVAILANSLSHTFHDIIPAVYLGAPNDDMALAVLPGHRLLLEGRGSEAIRLSALGSAGSVAFSLVIAVPLAFAFSRIYPALQNYLGLFLLLISIALILSEKGEYVINQGSMAKYRYKAYALILFILTGVLGMFAFRMEASMNPLIDFGSPSILLPLLSGLFGASQLLISLLSDSHIPPQRYSKIDLPVKRIVRGVITGSAAGSVVAWLPGISSSIAAVLARLFIKSDFDRKKNRKDRENESESESGSEYEDEDESDENEGYYRYNDDEFYRDETIESSKEFIVSVSGVNTANAIFGLFALAVIGKTRSGAMVAVEELLQVANLTAQDIILFLLVIATTALLSYFSTIAIGNNIHRMLARLDYSMICISVLLGLALMSLLFTGFFGLLIFVIAIPLGMSASFMKIRKSHAMGVILLPVILYFL</sequence>
<feature type="compositionally biased region" description="Acidic residues" evidence="1">
    <location>
        <begin position="297"/>
        <end position="315"/>
    </location>
</feature>
<feature type="transmembrane region" description="Helical" evidence="2">
    <location>
        <begin position="203"/>
        <end position="227"/>
    </location>
</feature>
<dbReference type="InterPro" id="IPR002823">
    <property type="entry name" value="DUF112_TM"/>
</dbReference>
<feature type="transmembrane region" description="Helical" evidence="2">
    <location>
        <begin position="384"/>
        <end position="406"/>
    </location>
</feature>
<keyword evidence="5" id="KW-1185">Reference proteome</keyword>
<feature type="transmembrane region" description="Helical" evidence="2">
    <location>
        <begin position="247"/>
        <end position="280"/>
    </location>
</feature>
<dbReference type="Proteomes" id="UP000033048">
    <property type="component" value="Chromosome"/>
</dbReference>
<feature type="domain" description="DUF112" evidence="3">
    <location>
        <begin position="330"/>
        <end position="466"/>
    </location>
</feature>
<reference evidence="4 5" key="1">
    <citation type="submission" date="2014-07" db="EMBL/GenBank/DDBJ databases">
        <title>Methanogenic archaea and the global carbon cycle.</title>
        <authorList>
            <person name="Henriksen J.R."/>
            <person name="Luke J."/>
            <person name="Reinhart S."/>
            <person name="Benedict M.N."/>
            <person name="Youngblut N.D."/>
            <person name="Metcalf M.E."/>
            <person name="Whitaker R.J."/>
            <person name="Metcalf W.W."/>
        </authorList>
    </citation>
    <scope>NUCLEOTIDE SEQUENCE [LARGE SCALE GENOMIC DNA]</scope>
    <source>
        <strain evidence="4 5">MM1</strain>
    </source>
</reference>
<protein>
    <recommendedName>
        <fullName evidence="3">DUF112 domain-containing protein</fullName>
    </recommendedName>
</protein>
<feature type="transmembrane region" description="Helical" evidence="2">
    <location>
        <begin position="39"/>
        <end position="62"/>
    </location>
</feature>
<evidence type="ECO:0000256" key="2">
    <source>
        <dbReference type="SAM" id="Phobius"/>
    </source>
</evidence>
<dbReference type="PATRIC" id="fig|1434104.5.peg.1625"/>
<dbReference type="PANTHER" id="PTHR42204:SF1">
    <property type="entry name" value="INTEGRAL MEMBRANE PROTEIN"/>
    <property type="match status" value="1"/>
</dbReference>